<reference evidence="2 3" key="1">
    <citation type="submission" date="2020-05" db="EMBL/GenBank/DDBJ databases">
        <title>Genomic Encyclopedia of Type Strains, Phase III (KMG-III): the genomes of soil and plant-associated and newly described type strains.</title>
        <authorList>
            <person name="Whitman W."/>
        </authorList>
    </citation>
    <scope>NUCLEOTIDE SEQUENCE [LARGE SCALE GENOMIC DNA]</scope>
    <source>
        <strain evidence="2 3">KCTC 19046</strain>
    </source>
</reference>
<dbReference type="Proteomes" id="UP000757540">
    <property type="component" value="Unassembled WGS sequence"/>
</dbReference>
<evidence type="ECO:0000256" key="1">
    <source>
        <dbReference type="SAM" id="Phobius"/>
    </source>
</evidence>
<name>A0ABX2A9E3_9MICO</name>
<feature type="transmembrane region" description="Helical" evidence="1">
    <location>
        <begin position="101"/>
        <end position="119"/>
    </location>
</feature>
<keyword evidence="1" id="KW-1133">Transmembrane helix</keyword>
<evidence type="ECO:0000313" key="2">
    <source>
        <dbReference type="EMBL" id="NOV98658.1"/>
    </source>
</evidence>
<dbReference type="EMBL" id="JABEZU010000004">
    <property type="protein sequence ID" value="NOV98658.1"/>
    <property type="molecule type" value="Genomic_DNA"/>
</dbReference>
<evidence type="ECO:0000313" key="3">
    <source>
        <dbReference type="Proteomes" id="UP000757540"/>
    </source>
</evidence>
<keyword evidence="1" id="KW-0812">Transmembrane</keyword>
<protein>
    <submittedName>
        <fullName evidence="2">Membrane protein</fullName>
    </submittedName>
</protein>
<keyword evidence="3" id="KW-1185">Reference proteome</keyword>
<sequence>MNQPAPAAVDRRRTWSLTALTLLSVTVAAVAVTPYLATTLAELAADDAGLAAGYVDRPVGVLVAFYLHVVAGGIALLLSPWQLWPGLRRRHPRLHRWTGRAILPAVAVAGLPGLVLAPGNQAGTVGTLGFGALGVLWLWTSWLGFAAIRRHDVEAHRTWMTRAFALTFAAVTLRVWTGVLVGAQELALGDSFDAGTAFDRAYALVPFLCWVPNLAVAEWLVRRRRRQGGRGHEGPVREALVAP</sequence>
<feature type="transmembrane region" description="Helical" evidence="1">
    <location>
        <begin position="201"/>
        <end position="221"/>
    </location>
</feature>
<dbReference type="InterPro" id="IPR018750">
    <property type="entry name" value="DUF2306_membrane"/>
</dbReference>
<dbReference type="Pfam" id="PF10067">
    <property type="entry name" value="DUF2306"/>
    <property type="match status" value="1"/>
</dbReference>
<dbReference type="RefSeq" id="WP_171784859.1">
    <property type="nucleotide sequence ID" value="NZ_BAAAML010000003.1"/>
</dbReference>
<feature type="transmembrane region" description="Helical" evidence="1">
    <location>
        <begin position="160"/>
        <end position="181"/>
    </location>
</feature>
<feature type="transmembrane region" description="Helical" evidence="1">
    <location>
        <begin position="125"/>
        <end position="148"/>
    </location>
</feature>
<gene>
    <name evidence="2" type="ORF">HDG69_003253</name>
</gene>
<accession>A0ABX2A9E3</accession>
<feature type="transmembrane region" description="Helical" evidence="1">
    <location>
        <begin position="61"/>
        <end position="81"/>
    </location>
</feature>
<comment type="caution">
    <text evidence="2">The sequence shown here is derived from an EMBL/GenBank/DDBJ whole genome shotgun (WGS) entry which is preliminary data.</text>
</comment>
<organism evidence="2 3">
    <name type="scientific">Isoptericola halotolerans</name>
    <dbReference type="NCBI Taxonomy" id="300560"/>
    <lineage>
        <taxon>Bacteria</taxon>
        <taxon>Bacillati</taxon>
        <taxon>Actinomycetota</taxon>
        <taxon>Actinomycetes</taxon>
        <taxon>Micrococcales</taxon>
        <taxon>Promicromonosporaceae</taxon>
        <taxon>Isoptericola</taxon>
    </lineage>
</organism>
<keyword evidence="1" id="KW-0472">Membrane</keyword>
<proteinExistence type="predicted"/>
<feature type="transmembrane region" description="Helical" evidence="1">
    <location>
        <begin position="20"/>
        <end position="41"/>
    </location>
</feature>